<dbReference type="Proteomes" id="UP000886998">
    <property type="component" value="Unassembled WGS sequence"/>
</dbReference>
<keyword evidence="2" id="KW-1185">Reference proteome</keyword>
<reference evidence="1" key="1">
    <citation type="submission" date="2020-08" db="EMBL/GenBank/DDBJ databases">
        <title>Multicomponent nature underlies the extraordinary mechanical properties of spider dragline silk.</title>
        <authorList>
            <person name="Kono N."/>
            <person name="Nakamura H."/>
            <person name="Mori M."/>
            <person name="Yoshida Y."/>
            <person name="Ohtoshi R."/>
            <person name="Malay A.D."/>
            <person name="Moran D.A.P."/>
            <person name="Tomita M."/>
            <person name="Numata K."/>
            <person name="Arakawa K."/>
        </authorList>
    </citation>
    <scope>NUCLEOTIDE SEQUENCE</scope>
</reference>
<dbReference type="AlphaFoldDB" id="A0A8X7C358"/>
<gene>
    <name evidence="1" type="ORF">TNIN_332191</name>
</gene>
<evidence type="ECO:0000313" key="2">
    <source>
        <dbReference type="Proteomes" id="UP000886998"/>
    </source>
</evidence>
<organism evidence="1 2">
    <name type="scientific">Trichonephila inaurata madagascariensis</name>
    <dbReference type="NCBI Taxonomy" id="2747483"/>
    <lineage>
        <taxon>Eukaryota</taxon>
        <taxon>Metazoa</taxon>
        <taxon>Ecdysozoa</taxon>
        <taxon>Arthropoda</taxon>
        <taxon>Chelicerata</taxon>
        <taxon>Arachnida</taxon>
        <taxon>Araneae</taxon>
        <taxon>Araneomorphae</taxon>
        <taxon>Entelegynae</taxon>
        <taxon>Araneoidea</taxon>
        <taxon>Nephilidae</taxon>
        <taxon>Trichonephila</taxon>
        <taxon>Trichonephila inaurata</taxon>
    </lineage>
</organism>
<proteinExistence type="predicted"/>
<comment type="caution">
    <text evidence="1">The sequence shown here is derived from an EMBL/GenBank/DDBJ whole genome shotgun (WGS) entry which is preliminary data.</text>
</comment>
<sequence>MNVLELSALAVTVGGNFVTGNIPVTNSHRSTSDESMTGRIVASRRWTQALVAGKFRSACPFSSAPVECKLSRGATCKNWWTANERCEGYSSLEFERVEIRIGKMFTISLD</sequence>
<evidence type="ECO:0000313" key="1">
    <source>
        <dbReference type="EMBL" id="GFY50974.1"/>
    </source>
</evidence>
<accession>A0A8X7C358</accession>
<protein>
    <submittedName>
        <fullName evidence="1">Uncharacterized protein</fullName>
    </submittedName>
</protein>
<dbReference type="EMBL" id="BMAV01007832">
    <property type="protein sequence ID" value="GFY50974.1"/>
    <property type="molecule type" value="Genomic_DNA"/>
</dbReference>
<name>A0A8X7C358_9ARAC</name>